<evidence type="ECO:0000313" key="3">
    <source>
        <dbReference type="Proteomes" id="UP000663873"/>
    </source>
</evidence>
<protein>
    <submittedName>
        <fullName evidence="1">Uncharacterized protein</fullName>
    </submittedName>
</protein>
<name>A0A821V1W7_9BILA</name>
<keyword evidence="3" id="KW-1185">Reference proteome</keyword>
<comment type="caution">
    <text evidence="1">The sequence shown here is derived from an EMBL/GenBank/DDBJ whole genome shotgun (WGS) entry which is preliminary data.</text>
</comment>
<accession>A0A821V1W7</accession>
<evidence type="ECO:0000313" key="1">
    <source>
        <dbReference type="EMBL" id="CAF4898913.1"/>
    </source>
</evidence>
<gene>
    <name evidence="1" type="ORF">UJA718_LOCUS45427</name>
    <name evidence="2" type="ORF">UJA718_LOCUS46364</name>
</gene>
<feature type="non-terminal residue" evidence="1">
    <location>
        <position position="1"/>
    </location>
</feature>
<dbReference type="Proteomes" id="UP000663873">
    <property type="component" value="Unassembled WGS sequence"/>
</dbReference>
<evidence type="ECO:0000313" key="2">
    <source>
        <dbReference type="EMBL" id="CAF4919733.1"/>
    </source>
</evidence>
<reference evidence="1" key="1">
    <citation type="submission" date="2021-02" db="EMBL/GenBank/DDBJ databases">
        <authorList>
            <person name="Nowell W R."/>
        </authorList>
    </citation>
    <scope>NUCLEOTIDE SEQUENCE</scope>
</reference>
<sequence length="46" mass="5090">LQELLTAVGKPNERLSDVEFNQMLEGAPVDGKGLLDYAAFTKLIKR</sequence>
<dbReference type="EMBL" id="CAJOBP010082600">
    <property type="protein sequence ID" value="CAF4919733.1"/>
    <property type="molecule type" value="Genomic_DNA"/>
</dbReference>
<organism evidence="1 3">
    <name type="scientific">Rotaria socialis</name>
    <dbReference type="NCBI Taxonomy" id="392032"/>
    <lineage>
        <taxon>Eukaryota</taxon>
        <taxon>Metazoa</taxon>
        <taxon>Spiralia</taxon>
        <taxon>Gnathifera</taxon>
        <taxon>Rotifera</taxon>
        <taxon>Eurotatoria</taxon>
        <taxon>Bdelloidea</taxon>
        <taxon>Philodinida</taxon>
        <taxon>Philodinidae</taxon>
        <taxon>Rotaria</taxon>
    </lineage>
</organism>
<proteinExistence type="predicted"/>
<feature type="non-terminal residue" evidence="1">
    <location>
        <position position="46"/>
    </location>
</feature>
<dbReference type="InterPro" id="IPR011992">
    <property type="entry name" value="EF-hand-dom_pair"/>
</dbReference>
<dbReference type="SUPFAM" id="SSF47473">
    <property type="entry name" value="EF-hand"/>
    <property type="match status" value="1"/>
</dbReference>
<dbReference type="AlphaFoldDB" id="A0A821V1W7"/>
<dbReference type="EMBL" id="CAJOBP010076047">
    <property type="protein sequence ID" value="CAF4898913.1"/>
    <property type="molecule type" value="Genomic_DNA"/>
</dbReference>